<keyword evidence="3" id="KW-1185">Reference proteome</keyword>
<organism evidence="2 3">
    <name type="scientific">Pontibacillus salicampi</name>
    <dbReference type="NCBI Taxonomy" id="1449801"/>
    <lineage>
        <taxon>Bacteria</taxon>
        <taxon>Bacillati</taxon>
        <taxon>Bacillota</taxon>
        <taxon>Bacilli</taxon>
        <taxon>Bacillales</taxon>
        <taxon>Bacillaceae</taxon>
        <taxon>Pontibacillus</taxon>
    </lineage>
</organism>
<dbReference type="NCBIfam" id="TIGR02884">
    <property type="entry name" value="spore_pdaA"/>
    <property type="match status" value="1"/>
</dbReference>
<sequence>MRPLPFVILIVFLSTLIGMPTHSLAYSTSSHGWGYKKSTDHQAPDAGVYGGLVERYGGFYVDPTDEKVVYLTFDNGYEKGYTGKVLDILKKKEVPATFFITGHYINSAPDLVKRMVREGHIVGNHSWSHPDFASMNETRIKDELQKVEKAVADLTEQESMMYLRPPRGTFSEKSLAVTENLGYVTMFWSLAFVDWHTDAQKGWEYAYRSVMNQIHPGAVILLHTVSQDNAEALEKMIDEMRKQGYTFKSLDDLVMKRLLPNPISEHFGL</sequence>
<evidence type="ECO:0000313" key="3">
    <source>
        <dbReference type="Proteomes" id="UP001589836"/>
    </source>
</evidence>
<dbReference type="CDD" id="cd10948">
    <property type="entry name" value="CE4_BsPdaA_like"/>
    <property type="match status" value="1"/>
</dbReference>
<dbReference type="Gene3D" id="3.20.20.370">
    <property type="entry name" value="Glycoside hydrolase/deacetylase"/>
    <property type="match status" value="1"/>
</dbReference>
<feature type="domain" description="NodB homology" evidence="1">
    <location>
        <begin position="67"/>
        <end position="248"/>
    </location>
</feature>
<comment type="caution">
    <text evidence="2">The sequence shown here is derived from an EMBL/GenBank/DDBJ whole genome shotgun (WGS) entry which is preliminary data.</text>
</comment>
<protein>
    <submittedName>
        <fullName evidence="2">Delta-lactam-biosynthetic de-N-acetylase</fullName>
    </submittedName>
</protein>
<gene>
    <name evidence="2" type="primary">pdaA</name>
    <name evidence="2" type="ORF">ACFFGV_00695</name>
</gene>
<dbReference type="Proteomes" id="UP001589836">
    <property type="component" value="Unassembled WGS sequence"/>
</dbReference>
<dbReference type="PANTHER" id="PTHR10587">
    <property type="entry name" value="GLYCOSYL TRANSFERASE-RELATED"/>
    <property type="match status" value="1"/>
</dbReference>
<proteinExistence type="predicted"/>
<evidence type="ECO:0000313" key="2">
    <source>
        <dbReference type="EMBL" id="MFC0522107.1"/>
    </source>
</evidence>
<dbReference type="InterPro" id="IPR011330">
    <property type="entry name" value="Glyco_hydro/deAcase_b/a-brl"/>
</dbReference>
<dbReference type="EMBL" id="JBHLTP010000001">
    <property type="protein sequence ID" value="MFC0522107.1"/>
    <property type="molecule type" value="Genomic_DNA"/>
</dbReference>
<reference evidence="2 3" key="1">
    <citation type="submission" date="2024-09" db="EMBL/GenBank/DDBJ databases">
        <authorList>
            <person name="Sun Q."/>
            <person name="Mori K."/>
        </authorList>
    </citation>
    <scope>NUCLEOTIDE SEQUENCE [LARGE SCALE GENOMIC DNA]</scope>
    <source>
        <strain evidence="2 3">NCAIM B.02529</strain>
    </source>
</reference>
<dbReference type="SUPFAM" id="SSF88713">
    <property type="entry name" value="Glycoside hydrolase/deacetylase"/>
    <property type="match status" value="1"/>
</dbReference>
<accession>A0ABV6LID4</accession>
<dbReference type="InterPro" id="IPR002509">
    <property type="entry name" value="NODB_dom"/>
</dbReference>
<name>A0ABV6LID4_9BACI</name>
<dbReference type="PANTHER" id="PTHR10587:SF78">
    <property type="entry name" value="PEPTIDOGLYCAN-N-ACETYLMURAMIC ACID DEACETYLASE PDAA"/>
    <property type="match status" value="1"/>
</dbReference>
<dbReference type="Pfam" id="PF01522">
    <property type="entry name" value="Polysacc_deac_1"/>
    <property type="match status" value="1"/>
</dbReference>
<dbReference type="PROSITE" id="PS51677">
    <property type="entry name" value="NODB"/>
    <property type="match status" value="1"/>
</dbReference>
<dbReference type="InterPro" id="IPR050248">
    <property type="entry name" value="Polysacc_deacetylase_ArnD"/>
</dbReference>
<dbReference type="InterPro" id="IPR014235">
    <property type="entry name" value="Spore_PdaA"/>
</dbReference>
<dbReference type="RefSeq" id="WP_377344598.1">
    <property type="nucleotide sequence ID" value="NZ_JBHLTP010000001.1"/>
</dbReference>
<evidence type="ECO:0000259" key="1">
    <source>
        <dbReference type="PROSITE" id="PS51677"/>
    </source>
</evidence>